<dbReference type="EMBL" id="LR890047">
    <property type="protein sequence ID" value="CAD6509686.1"/>
    <property type="molecule type" value="Genomic_DNA"/>
</dbReference>
<evidence type="ECO:0000259" key="1">
    <source>
        <dbReference type="Pfam" id="PF02470"/>
    </source>
</evidence>
<dbReference type="InterPro" id="IPR052336">
    <property type="entry name" value="MlaD_Phospholipid_Transporter"/>
</dbReference>
<feature type="domain" description="Mce/MlaD" evidence="1">
    <location>
        <begin position="38"/>
        <end position="115"/>
    </location>
</feature>
<reference evidence="2" key="1">
    <citation type="submission" date="2020-10" db="EMBL/GenBank/DDBJ databases">
        <authorList>
            <person name="Szabo G."/>
        </authorList>
    </citation>
    <scope>NUCLEOTIDE SEQUENCE</scope>
    <source>
        <strain evidence="2">PROFFT</strain>
    </source>
</reference>
<dbReference type="RefSeq" id="WP_216782700.1">
    <property type="nucleotide sequence ID" value="NZ_LR890047.1"/>
</dbReference>
<dbReference type="Pfam" id="PF02470">
    <property type="entry name" value="MlaD"/>
    <property type="match status" value="1"/>
</dbReference>
<dbReference type="PANTHER" id="PTHR33371">
    <property type="entry name" value="INTERMEMBRANE PHOSPHOLIPID TRANSPORT SYSTEM BINDING PROTEIN MLAD-RELATED"/>
    <property type="match status" value="1"/>
</dbReference>
<protein>
    <submittedName>
        <fullName evidence="2">Probable phospholipid ABC transporter-binding protein MlaD</fullName>
    </submittedName>
</protein>
<accession>A0A8E4EY89</accession>
<gene>
    <name evidence="2" type="primary">mlaD</name>
    <name evidence="2" type="ORF">PROFFT_A_02880</name>
</gene>
<dbReference type="PANTHER" id="PTHR33371:SF4">
    <property type="entry name" value="INTERMEMBRANE PHOSPHOLIPID TRANSPORT SYSTEM BINDING PROTEIN MLAD"/>
    <property type="match status" value="1"/>
</dbReference>
<evidence type="ECO:0000313" key="2">
    <source>
        <dbReference type="EMBL" id="CAD6509686.1"/>
    </source>
</evidence>
<dbReference type="GO" id="GO:0005548">
    <property type="term" value="F:phospholipid transporter activity"/>
    <property type="evidence" value="ECO:0007669"/>
    <property type="project" value="TreeGrafter"/>
</dbReference>
<organism evidence="2 3">
    <name type="scientific">Candidatus Profftia tarda</name>
    <dbReference type="NCBI Taxonomy" id="1177216"/>
    <lineage>
        <taxon>Bacteria</taxon>
        <taxon>Pseudomonadati</taxon>
        <taxon>Pseudomonadota</taxon>
        <taxon>Gammaproteobacteria</taxon>
        <taxon>Enterobacterales</taxon>
        <taxon>Enterobacteriaceae</taxon>
        <taxon>Candidatus Profftia</taxon>
    </lineage>
</organism>
<dbReference type="InterPro" id="IPR003399">
    <property type="entry name" value="Mce/MlaD"/>
</dbReference>
<dbReference type="AlphaFoldDB" id="A0A8E4EY89"/>
<dbReference type="InterPro" id="IPR030970">
    <property type="entry name" value="ABC_MlaD"/>
</dbReference>
<keyword evidence="3" id="KW-1185">Reference proteome</keyword>
<dbReference type="KEGG" id="ptf:PROFFT_A_02880"/>
<dbReference type="NCBIfam" id="TIGR04430">
    <property type="entry name" value="OM_asym_MlaD"/>
    <property type="match status" value="1"/>
</dbReference>
<sequence length="179" mass="20236">MQIKQHEIWVGIFMLIAFCSFLFLLLQVANSHALIDEPTYRIYAIFDNIGSLKKRSPVKIGGVIIGRVSDIQLTPQTYLPRVAIDVYKQYNQIPDTSSLAISTPGLLGEQFLSLSIGFKDYEMGTSILKDGSTIQNTKSAIMLEDLIGYFVYNTAHYNFNKKNNFSSEDYILSKISVLY</sequence>
<dbReference type="GO" id="GO:0005543">
    <property type="term" value="F:phospholipid binding"/>
    <property type="evidence" value="ECO:0007669"/>
    <property type="project" value="TreeGrafter"/>
</dbReference>
<dbReference type="Proteomes" id="UP000683585">
    <property type="component" value="Chromosome"/>
</dbReference>
<proteinExistence type="predicted"/>
<name>A0A8E4EY89_9ENTR</name>
<evidence type="ECO:0000313" key="3">
    <source>
        <dbReference type="Proteomes" id="UP000683585"/>
    </source>
</evidence>